<dbReference type="GO" id="GO:0006631">
    <property type="term" value="P:fatty acid metabolic process"/>
    <property type="evidence" value="ECO:0007669"/>
    <property type="project" value="TreeGrafter"/>
</dbReference>
<dbReference type="InterPro" id="IPR020845">
    <property type="entry name" value="AMP-binding_CS"/>
</dbReference>
<dbReference type="eggNOG" id="COG0318">
    <property type="taxonomic scope" value="Bacteria"/>
</dbReference>
<dbReference type="EC" id="6.2.1.26" evidence="5"/>
<dbReference type="SUPFAM" id="SSF56801">
    <property type="entry name" value="Acetyl-CoA synthetase-like"/>
    <property type="match status" value="1"/>
</dbReference>
<keyword evidence="2 5" id="KW-0436">Ligase</keyword>
<gene>
    <name evidence="5" type="ordered locus">FRAAL3485</name>
</gene>
<dbReference type="InterPro" id="IPR042099">
    <property type="entry name" value="ANL_N_sf"/>
</dbReference>
<dbReference type="PANTHER" id="PTHR43201">
    <property type="entry name" value="ACYL-COA SYNTHETASE"/>
    <property type="match status" value="1"/>
</dbReference>
<dbReference type="InterPro" id="IPR000873">
    <property type="entry name" value="AMP-dep_synth/lig_dom"/>
</dbReference>
<dbReference type="FunFam" id="3.30.300.30:FF:000008">
    <property type="entry name" value="2,3-dihydroxybenzoate-AMP ligase"/>
    <property type="match status" value="1"/>
</dbReference>
<feature type="domain" description="AMP-dependent synthetase/ligase" evidence="3">
    <location>
        <begin position="15"/>
        <end position="416"/>
    </location>
</feature>
<evidence type="ECO:0000259" key="3">
    <source>
        <dbReference type="Pfam" id="PF00501"/>
    </source>
</evidence>
<evidence type="ECO:0000259" key="4">
    <source>
        <dbReference type="Pfam" id="PF13193"/>
    </source>
</evidence>
<reference evidence="5 6" key="1">
    <citation type="journal article" date="2007" name="Genome Res.">
        <title>Genome characteristics of facultatively symbiotic Frankia sp. strains reflect host range and host plant biogeography.</title>
        <authorList>
            <person name="Normand P."/>
            <person name="Lapierre P."/>
            <person name="Tisa L.S."/>
            <person name="Gogarten J.P."/>
            <person name="Alloisio N."/>
            <person name="Bagnarol E."/>
            <person name="Bassi C.A."/>
            <person name="Berry A.M."/>
            <person name="Bickhart D.M."/>
            <person name="Choisne N."/>
            <person name="Couloux A."/>
            <person name="Cournoyer B."/>
            <person name="Cruveiller S."/>
            <person name="Daubin V."/>
            <person name="Demange N."/>
            <person name="Francino M.P."/>
            <person name="Goltsman E."/>
            <person name="Huang Y."/>
            <person name="Kopp O.R."/>
            <person name="Labarre L."/>
            <person name="Lapidus A."/>
            <person name="Lavire C."/>
            <person name="Marechal J."/>
            <person name="Martinez M."/>
            <person name="Mastronunzio J.E."/>
            <person name="Mullin B.C."/>
            <person name="Niemann J."/>
            <person name="Pujic P."/>
            <person name="Rawnsley T."/>
            <person name="Rouy Z."/>
            <person name="Schenowitz C."/>
            <person name="Sellstedt A."/>
            <person name="Tavares F."/>
            <person name="Tomkins J.P."/>
            <person name="Vallenet D."/>
            <person name="Valverde C."/>
            <person name="Wall L.G."/>
            <person name="Wang Y."/>
            <person name="Medigue C."/>
            <person name="Benson D.R."/>
        </authorList>
    </citation>
    <scope>NUCLEOTIDE SEQUENCE [LARGE SCALE GENOMIC DNA]</scope>
    <source>
        <strain evidence="6">DSM 45986 / CECT 9034 / ACN14a</strain>
    </source>
</reference>
<dbReference type="Pfam" id="PF00501">
    <property type="entry name" value="AMP-binding"/>
    <property type="match status" value="1"/>
</dbReference>
<dbReference type="PANTHER" id="PTHR43201:SF5">
    <property type="entry name" value="MEDIUM-CHAIN ACYL-COA LIGASE ACSF2, MITOCHONDRIAL"/>
    <property type="match status" value="1"/>
</dbReference>
<dbReference type="STRING" id="326424.FRAAL3485"/>
<dbReference type="AlphaFoldDB" id="Q0RK31"/>
<dbReference type="HOGENOM" id="CLU_000022_59_0_11"/>
<evidence type="ECO:0000313" key="5">
    <source>
        <dbReference type="EMBL" id="CAJ62129.1"/>
    </source>
</evidence>
<evidence type="ECO:0000256" key="2">
    <source>
        <dbReference type="ARBA" id="ARBA00022598"/>
    </source>
</evidence>
<comment type="similarity">
    <text evidence="1">Belongs to the ATP-dependent AMP-binding enzyme family.</text>
</comment>
<proteinExistence type="inferred from homology"/>
<dbReference type="EMBL" id="CT573213">
    <property type="protein sequence ID" value="CAJ62129.1"/>
    <property type="molecule type" value="Genomic_DNA"/>
</dbReference>
<dbReference type="KEGG" id="fal:FRAAL3485"/>
<dbReference type="Gene3D" id="3.30.300.30">
    <property type="match status" value="1"/>
</dbReference>
<evidence type="ECO:0000256" key="1">
    <source>
        <dbReference type="ARBA" id="ARBA00006432"/>
    </source>
</evidence>
<dbReference type="Pfam" id="PF13193">
    <property type="entry name" value="AMP-binding_C"/>
    <property type="match status" value="1"/>
</dbReference>
<dbReference type="GO" id="GO:0008756">
    <property type="term" value="F:o-succinylbenzoate-CoA ligase activity"/>
    <property type="evidence" value="ECO:0007669"/>
    <property type="project" value="UniProtKB-EC"/>
</dbReference>
<name>Q0RK31_FRAAA</name>
<protein>
    <submittedName>
        <fullName evidence="5">O-succinylbenzoate--CoA ligase</fullName>
        <ecNumber evidence="5">6.2.1.26</ecNumber>
    </submittedName>
</protein>
<accession>Q0RK31</accession>
<keyword evidence="6" id="KW-1185">Reference proteome</keyword>
<evidence type="ECO:0000313" key="6">
    <source>
        <dbReference type="Proteomes" id="UP000000657"/>
    </source>
</evidence>
<organism evidence="5 6">
    <name type="scientific">Frankia alni (strain DSM 45986 / CECT 9034 / ACN14a)</name>
    <dbReference type="NCBI Taxonomy" id="326424"/>
    <lineage>
        <taxon>Bacteria</taxon>
        <taxon>Bacillati</taxon>
        <taxon>Actinomycetota</taxon>
        <taxon>Actinomycetes</taxon>
        <taxon>Frankiales</taxon>
        <taxon>Frankiaceae</taxon>
        <taxon>Frankia</taxon>
    </lineage>
</organism>
<dbReference type="PROSITE" id="PS00455">
    <property type="entry name" value="AMP_BINDING"/>
    <property type="match status" value="1"/>
</dbReference>
<dbReference type="Proteomes" id="UP000000657">
    <property type="component" value="Chromosome"/>
</dbReference>
<dbReference type="InterPro" id="IPR025110">
    <property type="entry name" value="AMP-bd_C"/>
</dbReference>
<dbReference type="OrthoDB" id="9803968at2"/>
<dbReference type="Gene3D" id="3.40.50.12780">
    <property type="entry name" value="N-terminal domain of ligase-like"/>
    <property type="match status" value="1"/>
</dbReference>
<feature type="domain" description="AMP-binding enzyme C-terminal" evidence="4">
    <location>
        <begin position="466"/>
        <end position="541"/>
    </location>
</feature>
<sequence>MPTKHIPDPCLADILRRNAERFGDVPAYLYEGRSVTHRELLRRATAIAAALARAGLRRQDRVALLGRNSIAFGEVLAAGQLSGLVIATVNFRLAAPEIARILTDAKPRAIFVDAEFLPMVTALRAELGLELVVRLDDPAADPDGAGVNGTNVNGAGVNGASVAADGAGGEVVGLAEFRDAALGDALPFAARPDDIACLIYTSGTTGRPKGCIMGQREMFRVGQTMNVEMRTGSDDRILLVMPLFHIGAMAMAFGLHARGGTAVLHRQFEPAALLATVPAEGITVLHLAPSMLQAVLTEAGAGPGVADPAPVAALRGVRSIVYSAAPITAPTLAAALAAMPDTGFLNLYGQTEVITSGLPRELHRGSGPERDRRLTSVGFPYPDTEIRILDDDGAQCPPGVPGEIVVASPAMFRGYWNDSATTGVTLAEGWCHTGDVGVFDEEGLLHLVDRKKDVIISGGENIYSLEVEDAVLTHPAVVQCAVVGVPDERWGEAVCAVVVLAPGATLTSGELREHVATRIARYKSPRSAVVVDALPVLPTGKIDKKALRARLAAAPHEVPREVSA</sequence>
<dbReference type="RefSeq" id="WP_011604628.1">
    <property type="nucleotide sequence ID" value="NC_008278.1"/>
</dbReference>
<dbReference type="InterPro" id="IPR045851">
    <property type="entry name" value="AMP-bd_C_sf"/>
</dbReference>
<dbReference type="GO" id="GO:0031956">
    <property type="term" value="F:medium-chain fatty acid-CoA ligase activity"/>
    <property type="evidence" value="ECO:0007669"/>
    <property type="project" value="TreeGrafter"/>
</dbReference>